<evidence type="ECO:0000259" key="1">
    <source>
        <dbReference type="PROSITE" id="PS51832"/>
    </source>
</evidence>
<dbReference type="InterPro" id="IPR021812">
    <property type="entry name" value="DUF3391"/>
</dbReference>
<sequence length="455" mass="51585">MIAQAISLSPTDYLQQIPRLHGPFNKTEAYFSEAMSENELKTSIDGLRVGMYVTRLERPWLETPFPLQGLHIESEKDIDMLRRYTSYVYVDTIRGPSPPAEFWITNDSDQLQLQSREPLPIKVFKNRPDNEYTKLKKCFYEIKSSFDHEFRNAKEIQKKINSSLKKILNDLQQGKSLDIELVKEGVEATVGSIIRNPSAFALLLQIEKSDKYIYSHALGTSVWCAQFGRHLGLERKDINNLALGGMLLDVGKVKLPKALLNKKDTLSPEECTLIQKHVDYGVKILAQSKSVPPSVLRMVATHHERADGSGYPQGLNNDLIPIYGRIAGIVDSYDAMTTRKPYSEIVFTPHEAIHELYNCRDTIFQTELIEQFIQTVGLYPTGSLVECNSGEVGIVLEVNDLKRLFPTVMLVLDKDKHPMKEFKKINLSKQENSGLKVVKGLPYGAHGIKMDQLFL</sequence>
<dbReference type="PROSITE" id="PS51832">
    <property type="entry name" value="HD_GYP"/>
    <property type="match status" value="1"/>
</dbReference>
<dbReference type="InterPro" id="IPR037522">
    <property type="entry name" value="HD_GYP_dom"/>
</dbReference>
<evidence type="ECO:0000313" key="2">
    <source>
        <dbReference type="EMBL" id="VAX12557.1"/>
    </source>
</evidence>
<dbReference type="PANTHER" id="PTHR43155:SF2">
    <property type="entry name" value="CYCLIC DI-GMP PHOSPHODIESTERASE PA4108"/>
    <property type="match status" value="1"/>
</dbReference>
<feature type="domain" description="HD-GYP" evidence="1">
    <location>
        <begin position="191"/>
        <end position="388"/>
    </location>
</feature>
<organism evidence="2">
    <name type="scientific">hydrothermal vent metagenome</name>
    <dbReference type="NCBI Taxonomy" id="652676"/>
    <lineage>
        <taxon>unclassified sequences</taxon>
        <taxon>metagenomes</taxon>
        <taxon>ecological metagenomes</taxon>
    </lineage>
</organism>
<dbReference type="Gene3D" id="1.10.3210.10">
    <property type="entry name" value="Hypothetical protein af1432"/>
    <property type="match status" value="1"/>
</dbReference>
<accession>A0A3B1C6N1</accession>
<dbReference type="PANTHER" id="PTHR43155">
    <property type="entry name" value="CYCLIC DI-GMP PHOSPHODIESTERASE PA4108-RELATED"/>
    <property type="match status" value="1"/>
</dbReference>
<reference evidence="2" key="1">
    <citation type="submission" date="2018-06" db="EMBL/GenBank/DDBJ databases">
        <authorList>
            <person name="Zhirakovskaya E."/>
        </authorList>
    </citation>
    <scope>NUCLEOTIDE SEQUENCE</scope>
</reference>
<dbReference type="Pfam" id="PF11871">
    <property type="entry name" value="DUF3391"/>
    <property type="match status" value="1"/>
</dbReference>
<proteinExistence type="predicted"/>
<name>A0A3B1C6N1_9ZZZZ</name>
<dbReference type="AlphaFoldDB" id="A0A3B1C6N1"/>
<dbReference type="SUPFAM" id="SSF109604">
    <property type="entry name" value="HD-domain/PDEase-like"/>
    <property type="match status" value="1"/>
</dbReference>
<gene>
    <name evidence="2" type="ORF">MNBD_GAMMA24-1046</name>
</gene>
<dbReference type="InterPro" id="IPR003607">
    <property type="entry name" value="HD/PDEase_dom"/>
</dbReference>
<dbReference type="EMBL" id="UOFZ01000051">
    <property type="protein sequence ID" value="VAX12557.1"/>
    <property type="molecule type" value="Genomic_DNA"/>
</dbReference>
<protein>
    <recommendedName>
        <fullName evidence="1">HD-GYP domain-containing protein</fullName>
    </recommendedName>
</protein>
<dbReference type="CDD" id="cd00077">
    <property type="entry name" value="HDc"/>
    <property type="match status" value="1"/>
</dbReference>
<dbReference type="Pfam" id="PF13487">
    <property type="entry name" value="HD_5"/>
    <property type="match status" value="1"/>
</dbReference>